<feature type="region of interest" description="Disordered" evidence="1">
    <location>
        <begin position="1"/>
        <end position="26"/>
    </location>
</feature>
<reference evidence="2" key="2">
    <citation type="submission" date="2022-01" db="EMBL/GenBank/DDBJ databases">
        <authorList>
            <person name="Yamashiro T."/>
            <person name="Shiraishi A."/>
            <person name="Satake H."/>
            <person name="Nakayama K."/>
        </authorList>
    </citation>
    <scope>NUCLEOTIDE SEQUENCE</scope>
</reference>
<keyword evidence="3" id="KW-1185">Reference proteome</keyword>
<reference evidence="2" key="1">
    <citation type="journal article" date="2022" name="Int. J. Mol. Sci.">
        <title>Draft Genome of Tanacetum Coccineum: Genomic Comparison of Closely Related Tanacetum-Family Plants.</title>
        <authorList>
            <person name="Yamashiro T."/>
            <person name="Shiraishi A."/>
            <person name="Nakayama K."/>
            <person name="Satake H."/>
        </authorList>
    </citation>
    <scope>NUCLEOTIDE SEQUENCE</scope>
</reference>
<gene>
    <name evidence="2" type="ORF">Tco_0911530</name>
</gene>
<sequence length="286" mass="32325">MEEDQAGPDPRISRVALAGPDPEPTQDEFMADLYPKVQESLKFLADEHIILEDPLSSTGTLSSMNNLEDAYAIGDQFINDKSTDDEPGKLNVEAEVVFMVIVPIYQASSFVPPLVYTLELRDLPHKINEAVRENVKETVQIALQAPLRDRFRDLSEEDMKEMLHQMMFETGLYKSLPEHITLYEALEVSMECAQRDELLAEKDKFSTSSQLSAWKKSNTRDAPSGSSKQQSSPHAEKPVEDIPIQDFDNISNLEDTDSAYLPKTKQRSEWLKPIIDDERPATPEPV</sequence>
<evidence type="ECO:0000256" key="1">
    <source>
        <dbReference type="SAM" id="MobiDB-lite"/>
    </source>
</evidence>
<feature type="compositionally biased region" description="Polar residues" evidence="1">
    <location>
        <begin position="210"/>
        <end position="233"/>
    </location>
</feature>
<dbReference type="EMBL" id="BQNB010014690">
    <property type="protein sequence ID" value="GJT31255.1"/>
    <property type="molecule type" value="Genomic_DNA"/>
</dbReference>
<feature type="compositionally biased region" description="Basic and acidic residues" evidence="1">
    <location>
        <begin position="266"/>
        <end position="286"/>
    </location>
</feature>
<accession>A0ABQ5CX40</accession>
<dbReference type="Proteomes" id="UP001151760">
    <property type="component" value="Unassembled WGS sequence"/>
</dbReference>
<evidence type="ECO:0000313" key="2">
    <source>
        <dbReference type="EMBL" id="GJT31255.1"/>
    </source>
</evidence>
<feature type="region of interest" description="Disordered" evidence="1">
    <location>
        <begin position="210"/>
        <end position="286"/>
    </location>
</feature>
<proteinExistence type="predicted"/>
<name>A0ABQ5CX40_9ASTR</name>
<organism evidence="2 3">
    <name type="scientific">Tanacetum coccineum</name>
    <dbReference type="NCBI Taxonomy" id="301880"/>
    <lineage>
        <taxon>Eukaryota</taxon>
        <taxon>Viridiplantae</taxon>
        <taxon>Streptophyta</taxon>
        <taxon>Embryophyta</taxon>
        <taxon>Tracheophyta</taxon>
        <taxon>Spermatophyta</taxon>
        <taxon>Magnoliopsida</taxon>
        <taxon>eudicotyledons</taxon>
        <taxon>Gunneridae</taxon>
        <taxon>Pentapetalae</taxon>
        <taxon>asterids</taxon>
        <taxon>campanulids</taxon>
        <taxon>Asterales</taxon>
        <taxon>Asteraceae</taxon>
        <taxon>Asteroideae</taxon>
        <taxon>Anthemideae</taxon>
        <taxon>Anthemidinae</taxon>
        <taxon>Tanacetum</taxon>
    </lineage>
</organism>
<protein>
    <submittedName>
        <fullName evidence="2">Uncharacterized protein</fullName>
    </submittedName>
</protein>
<evidence type="ECO:0000313" key="3">
    <source>
        <dbReference type="Proteomes" id="UP001151760"/>
    </source>
</evidence>
<comment type="caution">
    <text evidence="2">The sequence shown here is derived from an EMBL/GenBank/DDBJ whole genome shotgun (WGS) entry which is preliminary data.</text>
</comment>